<feature type="region of interest" description="Disordered" evidence="1">
    <location>
        <begin position="267"/>
        <end position="288"/>
    </location>
</feature>
<dbReference type="Gene3D" id="2.60.120.920">
    <property type="match status" value="1"/>
</dbReference>
<keyword evidence="2" id="KW-0472">Membrane</keyword>
<proteinExistence type="predicted"/>
<feature type="transmembrane region" description="Helical" evidence="2">
    <location>
        <begin position="12"/>
        <end position="35"/>
    </location>
</feature>
<keyword evidence="2" id="KW-1133">Transmembrane helix</keyword>
<feature type="compositionally biased region" description="Polar residues" evidence="1">
    <location>
        <begin position="440"/>
        <end position="450"/>
    </location>
</feature>
<reference evidence="3 4" key="1">
    <citation type="submission" date="2014-11" db="EMBL/GenBank/DDBJ databases">
        <authorList>
            <person name="Zhu J."/>
            <person name="Qi W."/>
            <person name="Song R."/>
        </authorList>
    </citation>
    <scope>NUCLEOTIDE SEQUENCE [LARGE SCALE GENOMIC DNA]</scope>
</reference>
<organism evidence="3 4">
    <name type="scientific">Vitrella brassicaformis (strain CCMP3155)</name>
    <dbReference type="NCBI Taxonomy" id="1169540"/>
    <lineage>
        <taxon>Eukaryota</taxon>
        <taxon>Sar</taxon>
        <taxon>Alveolata</taxon>
        <taxon>Colpodellida</taxon>
        <taxon>Vitrellaceae</taxon>
        <taxon>Vitrella</taxon>
    </lineage>
</organism>
<dbReference type="Proteomes" id="UP000041254">
    <property type="component" value="Unassembled WGS sequence"/>
</dbReference>
<keyword evidence="4" id="KW-1185">Reference proteome</keyword>
<accession>A0A0G4EEB5</accession>
<evidence type="ECO:0000256" key="2">
    <source>
        <dbReference type="SAM" id="Phobius"/>
    </source>
</evidence>
<evidence type="ECO:0000313" key="3">
    <source>
        <dbReference type="EMBL" id="CEL93691.1"/>
    </source>
</evidence>
<evidence type="ECO:0000313" key="4">
    <source>
        <dbReference type="Proteomes" id="UP000041254"/>
    </source>
</evidence>
<dbReference type="EMBL" id="CDMY01000185">
    <property type="protein sequence ID" value="CEL93691.1"/>
    <property type="molecule type" value="Genomic_DNA"/>
</dbReference>
<feature type="region of interest" description="Disordered" evidence="1">
    <location>
        <begin position="582"/>
        <end position="617"/>
    </location>
</feature>
<keyword evidence="2" id="KW-0812">Transmembrane</keyword>
<name>A0A0G4EEB5_VITBC</name>
<feature type="region of interest" description="Disordered" evidence="1">
    <location>
        <begin position="406"/>
        <end position="517"/>
    </location>
</feature>
<protein>
    <recommendedName>
        <fullName evidence="5">SPRY domain-containing protein</fullName>
    </recommendedName>
</protein>
<gene>
    <name evidence="3" type="ORF">Vbra_11346</name>
</gene>
<sequence length="617" mass="66757">MSVIAEGGDAVVFALLVIVGIIGTLSLYIGVRALYRTCIAPQLRNKAQQSNVLAVFLRERCDHAVREGWVPRRVVREADVFGAPLLRQIHADGPRMWDVKPQPRSSPPPDLYEPPSYLLPVSVHQEVSTLPLPPQSAAYFETTLLPHITPDDDNANQDEEGSLSAYKKPHGPPIFAVGVCPSPYPPDYLPGLFAPSIALHNLAYLEDEGHRGSRWSRPKGGEGGIYNGSVDACTPAPFFDVGATIGCEIDRAQGRVTFFLFRSSSIDGSGGQRTTTRTRRRRQRGVSERTRRLLYRVVQPHRAPTVITVKAPQFTLRTPLDAFTLDPDRPPEHLESDTPAMFVTVATTHPRAVSFSVNFGEQPFLREEGDDIGFGVPLCPSAPGHADKTRSVRLLLKQAIAKTFSRPRASPLGRQEVSTPDDAEESKGEGDVRVVLGRGRSSSTAPSETATLGPIPPAPTFHQPHRPPADRQHQEQQPSYPKREKRPSLSALVEGNKILRDGGVGSGAGRRASEPALGVSALPPGWMMHEGEMSPPPSAPMSDSPPLSLLAGLTPLDERRRPTITSTTTHQPAMRPVVSPTLHAASRSPPASWAPPARGPSMEIDLLPPPAAAASRG</sequence>
<feature type="compositionally biased region" description="Low complexity" evidence="1">
    <location>
        <begin position="584"/>
        <end position="601"/>
    </location>
</feature>
<dbReference type="InterPro" id="IPR043136">
    <property type="entry name" value="B30.2/SPRY_sf"/>
</dbReference>
<evidence type="ECO:0008006" key="5">
    <source>
        <dbReference type="Google" id="ProtNLM"/>
    </source>
</evidence>
<dbReference type="AlphaFoldDB" id="A0A0G4EEB5"/>
<dbReference type="InParanoid" id="A0A0G4EEB5"/>
<evidence type="ECO:0000256" key="1">
    <source>
        <dbReference type="SAM" id="MobiDB-lite"/>
    </source>
</evidence>
<dbReference type="VEuPathDB" id="CryptoDB:Vbra_11346"/>